<dbReference type="PANTHER" id="PTHR33337:SF40">
    <property type="entry name" value="CENP-V_GFA DOMAIN-CONTAINING PROTEIN-RELATED"/>
    <property type="match status" value="1"/>
</dbReference>
<accession>A0A8J7JC35</accession>
<dbReference type="Pfam" id="PF04828">
    <property type="entry name" value="GFA"/>
    <property type="match status" value="1"/>
</dbReference>
<dbReference type="InterPro" id="IPR006913">
    <property type="entry name" value="CENP-V/GFA"/>
</dbReference>
<feature type="domain" description="CENP-V/GFA" evidence="5">
    <location>
        <begin position="17"/>
        <end position="132"/>
    </location>
</feature>
<dbReference type="RefSeq" id="WP_194030445.1">
    <property type="nucleotide sequence ID" value="NZ_JADEWZ010000024.1"/>
</dbReference>
<evidence type="ECO:0000256" key="1">
    <source>
        <dbReference type="ARBA" id="ARBA00005495"/>
    </source>
</evidence>
<name>A0A8J7JC35_9CYAN</name>
<keyword evidence="7" id="KW-1185">Reference proteome</keyword>
<keyword evidence="3" id="KW-0862">Zinc</keyword>
<evidence type="ECO:0000313" key="6">
    <source>
        <dbReference type="EMBL" id="MBE9117355.1"/>
    </source>
</evidence>
<dbReference type="SUPFAM" id="SSF51316">
    <property type="entry name" value="Mss4-like"/>
    <property type="match status" value="1"/>
</dbReference>
<dbReference type="EMBL" id="JADEWZ010000024">
    <property type="protein sequence ID" value="MBE9117355.1"/>
    <property type="molecule type" value="Genomic_DNA"/>
</dbReference>
<keyword evidence="4" id="KW-0456">Lyase</keyword>
<gene>
    <name evidence="6" type="ORF">IQ249_15760</name>
</gene>
<proteinExistence type="inferred from homology"/>
<keyword evidence="2" id="KW-0479">Metal-binding</keyword>
<evidence type="ECO:0000256" key="3">
    <source>
        <dbReference type="ARBA" id="ARBA00022833"/>
    </source>
</evidence>
<dbReference type="InterPro" id="IPR011057">
    <property type="entry name" value="Mss4-like_sf"/>
</dbReference>
<evidence type="ECO:0000259" key="5">
    <source>
        <dbReference type="PROSITE" id="PS51891"/>
    </source>
</evidence>
<organism evidence="6 7">
    <name type="scientific">Lusitaniella coriacea LEGE 07157</name>
    <dbReference type="NCBI Taxonomy" id="945747"/>
    <lineage>
        <taxon>Bacteria</taxon>
        <taxon>Bacillati</taxon>
        <taxon>Cyanobacteriota</taxon>
        <taxon>Cyanophyceae</taxon>
        <taxon>Spirulinales</taxon>
        <taxon>Lusitaniellaceae</taxon>
        <taxon>Lusitaniella</taxon>
    </lineage>
</organism>
<dbReference type="Proteomes" id="UP000654482">
    <property type="component" value="Unassembled WGS sequence"/>
</dbReference>
<dbReference type="PANTHER" id="PTHR33337">
    <property type="entry name" value="GFA DOMAIN-CONTAINING PROTEIN"/>
    <property type="match status" value="1"/>
</dbReference>
<dbReference type="Gene3D" id="3.90.1590.10">
    <property type="entry name" value="glutathione-dependent formaldehyde- activating enzyme (gfa)"/>
    <property type="match status" value="1"/>
</dbReference>
<reference evidence="6" key="1">
    <citation type="submission" date="2020-10" db="EMBL/GenBank/DDBJ databases">
        <authorList>
            <person name="Castelo-Branco R."/>
            <person name="Eusebio N."/>
            <person name="Adriana R."/>
            <person name="Vieira A."/>
            <person name="Brugerolle De Fraissinette N."/>
            <person name="Rezende De Castro R."/>
            <person name="Schneider M.P."/>
            <person name="Vasconcelos V."/>
            <person name="Leao P.N."/>
        </authorList>
    </citation>
    <scope>NUCLEOTIDE SEQUENCE</scope>
    <source>
        <strain evidence="6">LEGE 07157</strain>
    </source>
</reference>
<evidence type="ECO:0000313" key="7">
    <source>
        <dbReference type="Proteomes" id="UP000654482"/>
    </source>
</evidence>
<evidence type="ECO:0000256" key="2">
    <source>
        <dbReference type="ARBA" id="ARBA00022723"/>
    </source>
</evidence>
<sequence>MLRRATFSIEIEQKIMVTGRCLCGAIEYQIELIPGQVYSCHCTLCQRAHGTAFATQALAVGDTLNFIKGKDKLTDYFSGGGYRAFCSVCGSRLMNYAEDKSQYVSVAVGGIEDNDQICPVANVCIESQRSWATEVKNIPSYKGIPKEVAE</sequence>
<dbReference type="AlphaFoldDB" id="A0A8J7JC35"/>
<dbReference type="GO" id="GO:0016846">
    <property type="term" value="F:carbon-sulfur lyase activity"/>
    <property type="evidence" value="ECO:0007669"/>
    <property type="project" value="InterPro"/>
</dbReference>
<protein>
    <submittedName>
        <fullName evidence="6">GFA family protein</fullName>
    </submittedName>
</protein>
<comment type="caution">
    <text evidence="6">The sequence shown here is derived from an EMBL/GenBank/DDBJ whole genome shotgun (WGS) entry which is preliminary data.</text>
</comment>
<evidence type="ECO:0000256" key="4">
    <source>
        <dbReference type="ARBA" id="ARBA00023239"/>
    </source>
</evidence>
<dbReference type="PROSITE" id="PS51891">
    <property type="entry name" value="CENP_V_GFA"/>
    <property type="match status" value="1"/>
</dbReference>
<dbReference type="GO" id="GO:0046872">
    <property type="term" value="F:metal ion binding"/>
    <property type="evidence" value="ECO:0007669"/>
    <property type="project" value="UniProtKB-KW"/>
</dbReference>
<comment type="similarity">
    <text evidence="1">Belongs to the Gfa family.</text>
</comment>